<dbReference type="Gene3D" id="3.90.660.50">
    <property type="match status" value="1"/>
</dbReference>
<evidence type="ECO:0000259" key="1">
    <source>
        <dbReference type="Pfam" id="PF01593"/>
    </source>
</evidence>
<sequence length="428" mass="45577">MTDFDVLVVGSGIGGLAAAASLAHAGKSVLVVETHERVGGRGSTVEIDGFKVSTGAVALELGGPMEDLFRSVGAPYDVRRPNEPAQCVQFRGRLYNTTSRPARLLIDSGLRRVGRRLTRGWDGPPQGDDPTFEQWLSRFPVGRTVRRLGRNVAAGVFSVNSDEVSARAMLTYVTQKSLFRDYGFPPAGTIGPMQELAAVVERRGGEVWLSSSVQSLDVRDGLVRGASVRRGDEIVTVTCRAVVSNAGPTATIQLCGDSALPADYVSLVKEKVQPAPMFAVTFASRRPVAKPAGIVFFADTERVCALAHLTSACPEVAPPGWHLYVAYAVPVPAMSPFDEDAERAAVLAELDRELDGFGEARILAAPLLAGDWPAQRVVSGCEIDSATPIPNLWNVGDATRAYGDGGLQGCATNGREVSTRVLAYLGRR</sequence>
<dbReference type="EMBL" id="BAAAHE010000007">
    <property type="protein sequence ID" value="GAA0608317.1"/>
    <property type="molecule type" value="Genomic_DNA"/>
</dbReference>
<dbReference type="RefSeq" id="WP_344601816.1">
    <property type="nucleotide sequence ID" value="NZ_BAAAHE010000007.1"/>
</dbReference>
<gene>
    <name evidence="2" type="ORF">GCM10009547_07840</name>
</gene>
<keyword evidence="3" id="KW-1185">Reference proteome</keyword>
<dbReference type="SUPFAM" id="SSF51905">
    <property type="entry name" value="FAD/NAD(P)-binding domain"/>
    <property type="match status" value="1"/>
</dbReference>
<organism evidence="2 3">
    <name type="scientific">Sporichthya brevicatena</name>
    <dbReference type="NCBI Taxonomy" id="171442"/>
    <lineage>
        <taxon>Bacteria</taxon>
        <taxon>Bacillati</taxon>
        <taxon>Actinomycetota</taxon>
        <taxon>Actinomycetes</taxon>
        <taxon>Sporichthyales</taxon>
        <taxon>Sporichthyaceae</taxon>
        <taxon>Sporichthya</taxon>
    </lineage>
</organism>
<name>A0ABN1GC73_9ACTN</name>
<comment type="caution">
    <text evidence="2">The sequence shown here is derived from an EMBL/GenBank/DDBJ whole genome shotgun (WGS) entry which is preliminary data.</text>
</comment>
<feature type="domain" description="Amine oxidase" evidence="1">
    <location>
        <begin position="13"/>
        <end position="422"/>
    </location>
</feature>
<accession>A0ABN1GC73</accession>
<dbReference type="InterPro" id="IPR002937">
    <property type="entry name" value="Amino_oxidase"/>
</dbReference>
<reference evidence="2 3" key="1">
    <citation type="journal article" date="2019" name="Int. J. Syst. Evol. Microbiol.">
        <title>The Global Catalogue of Microorganisms (GCM) 10K type strain sequencing project: providing services to taxonomists for standard genome sequencing and annotation.</title>
        <authorList>
            <consortium name="The Broad Institute Genomics Platform"/>
            <consortium name="The Broad Institute Genome Sequencing Center for Infectious Disease"/>
            <person name="Wu L."/>
            <person name="Ma J."/>
        </authorList>
    </citation>
    <scope>NUCLEOTIDE SEQUENCE [LARGE SCALE GENOMIC DNA]</scope>
    <source>
        <strain evidence="2 3">JCM 10671</strain>
    </source>
</reference>
<evidence type="ECO:0000313" key="3">
    <source>
        <dbReference type="Proteomes" id="UP001500957"/>
    </source>
</evidence>
<dbReference type="PANTHER" id="PTHR43734:SF1">
    <property type="entry name" value="PHYTOENE DESATURASE"/>
    <property type="match status" value="1"/>
</dbReference>
<proteinExistence type="predicted"/>
<protein>
    <recommendedName>
        <fullName evidence="1">Amine oxidase domain-containing protein</fullName>
    </recommendedName>
</protein>
<dbReference type="InterPro" id="IPR036188">
    <property type="entry name" value="FAD/NAD-bd_sf"/>
</dbReference>
<dbReference type="Pfam" id="PF01593">
    <property type="entry name" value="Amino_oxidase"/>
    <property type="match status" value="1"/>
</dbReference>
<evidence type="ECO:0000313" key="2">
    <source>
        <dbReference type="EMBL" id="GAA0608317.1"/>
    </source>
</evidence>
<dbReference type="PANTHER" id="PTHR43734">
    <property type="entry name" value="PHYTOENE DESATURASE"/>
    <property type="match status" value="1"/>
</dbReference>
<dbReference type="Proteomes" id="UP001500957">
    <property type="component" value="Unassembled WGS sequence"/>
</dbReference>
<dbReference type="Gene3D" id="3.50.50.60">
    <property type="entry name" value="FAD/NAD(P)-binding domain"/>
    <property type="match status" value="1"/>
</dbReference>